<feature type="transmembrane region" description="Helical" evidence="7">
    <location>
        <begin position="45"/>
        <end position="63"/>
    </location>
</feature>
<reference evidence="10" key="1">
    <citation type="submission" date="2017-06" db="EMBL/GenBank/DDBJ databases">
        <authorList>
            <person name="Varghese N."/>
            <person name="Submissions S."/>
        </authorList>
    </citation>
    <scope>NUCLEOTIDE SEQUENCE [LARGE SCALE GENOMIC DNA]</scope>
    <source>
        <strain evidence="10">JCM 23211</strain>
    </source>
</reference>
<evidence type="ECO:0000256" key="5">
    <source>
        <dbReference type="ARBA" id="ARBA00022989"/>
    </source>
</evidence>
<sequence length="267" mass="29179">MSQTKYGRSAISEGLRRNRPSDQEALEDGQAHRRRNWLRSTSPQLRWGLLAILFVILIAWPLVRLQLAGLSDGGSAFHRVFATPGIGQVFANTFIIALGSVAVATVCGVGLAWSVYRSPSRIRGWISMLPIIPLMIPAVASISGYVYLFSPKVGLINQWLREFGVGSGTSGPLDVYSMTGIVFVTGFSLTSFVYLFVNASLQQRGSEFEMAAATCGANPLRVFFTVTLPLLRPAIVYSAGITFLLESGSSRHLCCWGHRTTSMLSRR</sequence>
<keyword evidence="5 7" id="KW-1133">Transmembrane helix</keyword>
<dbReference type="PROSITE" id="PS50928">
    <property type="entry name" value="ABC_TM1"/>
    <property type="match status" value="1"/>
</dbReference>
<dbReference type="GO" id="GO:0055085">
    <property type="term" value="P:transmembrane transport"/>
    <property type="evidence" value="ECO:0007669"/>
    <property type="project" value="InterPro"/>
</dbReference>
<dbReference type="OrthoDB" id="5100908at2"/>
<dbReference type="EMBL" id="FZOW01000015">
    <property type="protein sequence ID" value="SNT35893.1"/>
    <property type="molecule type" value="Genomic_DNA"/>
</dbReference>
<evidence type="ECO:0000313" key="9">
    <source>
        <dbReference type="EMBL" id="SNT35893.1"/>
    </source>
</evidence>
<keyword evidence="2 7" id="KW-0813">Transport</keyword>
<organism evidence="9 10">
    <name type="scientific">Rhodococcoides kyotonense</name>
    <dbReference type="NCBI Taxonomy" id="398843"/>
    <lineage>
        <taxon>Bacteria</taxon>
        <taxon>Bacillati</taxon>
        <taxon>Actinomycetota</taxon>
        <taxon>Actinomycetes</taxon>
        <taxon>Mycobacteriales</taxon>
        <taxon>Nocardiaceae</taxon>
        <taxon>Rhodococcoides</taxon>
    </lineage>
</organism>
<dbReference type="AlphaFoldDB" id="A0A239M1D9"/>
<evidence type="ECO:0000256" key="4">
    <source>
        <dbReference type="ARBA" id="ARBA00022692"/>
    </source>
</evidence>
<evidence type="ECO:0000256" key="7">
    <source>
        <dbReference type="RuleBase" id="RU363032"/>
    </source>
</evidence>
<feature type="domain" description="ABC transmembrane type-1" evidence="8">
    <location>
        <begin position="90"/>
        <end position="267"/>
    </location>
</feature>
<dbReference type="RefSeq" id="WP_089250506.1">
    <property type="nucleotide sequence ID" value="NZ_FZOW01000015.1"/>
</dbReference>
<evidence type="ECO:0000256" key="1">
    <source>
        <dbReference type="ARBA" id="ARBA00004651"/>
    </source>
</evidence>
<dbReference type="Proteomes" id="UP000198327">
    <property type="component" value="Unassembled WGS sequence"/>
</dbReference>
<feature type="transmembrane region" description="Helical" evidence="7">
    <location>
        <begin position="128"/>
        <end position="148"/>
    </location>
</feature>
<keyword evidence="3" id="KW-1003">Cell membrane</keyword>
<evidence type="ECO:0000256" key="3">
    <source>
        <dbReference type="ARBA" id="ARBA00022475"/>
    </source>
</evidence>
<protein>
    <submittedName>
        <fullName evidence="9">Iron(III) transport system permease protein</fullName>
    </submittedName>
</protein>
<proteinExistence type="inferred from homology"/>
<accession>A0A239M1D9</accession>
<comment type="similarity">
    <text evidence="7">Belongs to the binding-protein-dependent transport system permease family.</text>
</comment>
<evidence type="ECO:0000259" key="8">
    <source>
        <dbReference type="PROSITE" id="PS50928"/>
    </source>
</evidence>
<keyword evidence="6 7" id="KW-0472">Membrane</keyword>
<dbReference type="PANTHER" id="PTHR30183">
    <property type="entry name" value="MOLYBDENUM TRANSPORT SYSTEM PERMEASE PROTEIN MODB"/>
    <property type="match status" value="1"/>
</dbReference>
<comment type="subcellular location">
    <subcellularLocation>
        <location evidence="1 7">Cell membrane</location>
        <topology evidence="1 7">Multi-pass membrane protein</topology>
    </subcellularLocation>
</comment>
<dbReference type="InterPro" id="IPR035906">
    <property type="entry name" value="MetI-like_sf"/>
</dbReference>
<dbReference type="InterPro" id="IPR000515">
    <property type="entry name" value="MetI-like"/>
</dbReference>
<feature type="transmembrane region" description="Helical" evidence="7">
    <location>
        <begin position="94"/>
        <end position="116"/>
    </location>
</feature>
<dbReference type="Gene3D" id="1.10.3720.10">
    <property type="entry name" value="MetI-like"/>
    <property type="match status" value="1"/>
</dbReference>
<evidence type="ECO:0000256" key="2">
    <source>
        <dbReference type="ARBA" id="ARBA00022448"/>
    </source>
</evidence>
<dbReference type="Pfam" id="PF00528">
    <property type="entry name" value="BPD_transp_1"/>
    <property type="match status" value="1"/>
</dbReference>
<dbReference type="SUPFAM" id="SSF161098">
    <property type="entry name" value="MetI-like"/>
    <property type="match status" value="1"/>
</dbReference>
<dbReference type="PANTHER" id="PTHR30183:SF2">
    <property type="entry name" value="IRON UTILIZATION PROTEIN"/>
    <property type="match status" value="1"/>
</dbReference>
<keyword evidence="10" id="KW-1185">Reference proteome</keyword>
<dbReference type="CDD" id="cd06261">
    <property type="entry name" value="TM_PBP2"/>
    <property type="match status" value="1"/>
</dbReference>
<feature type="transmembrane region" description="Helical" evidence="7">
    <location>
        <begin position="175"/>
        <end position="197"/>
    </location>
</feature>
<evidence type="ECO:0000256" key="6">
    <source>
        <dbReference type="ARBA" id="ARBA00023136"/>
    </source>
</evidence>
<dbReference type="GO" id="GO:0005886">
    <property type="term" value="C:plasma membrane"/>
    <property type="evidence" value="ECO:0007669"/>
    <property type="project" value="UniProtKB-SubCell"/>
</dbReference>
<gene>
    <name evidence="9" type="ORF">SAMN05421642_11547</name>
</gene>
<keyword evidence="4 7" id="KW-0812">Transmembrane</keyword>
<name>A0A239M1D9_9NOCA</name>
<evidence type="ECO:0000313" key="10">
    <source>
        <dbReference type="Proteomes" id="UP000198327"/>
    </source>
</evidence>